<accession>A0A370I9J2</accession>
<dbReference type="AlphaFoldDB" id="A0A370I9J2"/>
<dbReference type="RefSeq" id="WP_068000489.1">
    <property type="nucleotide sequence ID" value="NZ_QQBC01000003.1"/>
</dbReference>
<evidence type="ECO:0000313" key="2">
    <source>
        <dbReference type="EMBL" id="RDI67373.1"/>
    </source>
</evidence>
<dbReference type="STRING" id="1210086.GCA_001613105_04354"/>
<feature type="domain" description="Thiopeptide-type bacteriocin biosynthesis" evidence="1">
    <location>
        <begin position="22"/>
        <end position="254"/>
    </location>
</feature>
<name>A0A370I9J2_9NOCA</name>
<dbReference type="InterPro" id="IPR023809">
    <property type="entry name" value="Thiopep_bacteriocin_synth_dom"/>
</dbReference>
<proteinExistence type="predicted"/>
<gene>
    <name evidence="2" type="ORF">DFR76_103444</name>
</gene>
<dbReference type="Pfam" id="PF14028">
    <property type="entry name" value="Lant_dehydr_C"/>
    <property type="match status" value="1"/>
</dbReference>
<evidence type="ECO:0000259" key="1">
    <source>
        <dbReference type="Pfam" id="PF14028"/>
    </source>
</evidence>
<protein>
    <submittedName>
        <fullName evidence="2">Lantibiotic biosynthesis dehydratase-like protein</fullName>
    </submittedName>
</protein>
<reference evidence="2 3" key="1">
    <citation type="submission" date="2018-07" db="EMBL/GenBank/DDBJ databases">
        <title>Genomic Encyclopedia of Type Strains, Phase IV (KMG-IV): sequencing the most valuable type-strain genomes for metagenomic binning, comparative biology and taxonomic classification.</title>
        <authorList>
            <person name="Goeker M."/>
        </authorList>
    </citation>
    <scope>NUCLEOTIDE SEQUENCE [LARGE SCALE GENOMIC DNA]</scope>
    <source>
        <strain evidence="2 3">DSM 44290</strain>
    </source>
</reference>
<keyword evidence="3" id="KW-1185">Reference proteome</keyword>
<organism evidence="2 3">
    <name type="scientific">Nocardia pseudobrasiliensis</name>
    <dbReference type="NCBI Taxonomy" id="45979"/>
    <lineage>
        <taxon>Bacteria</taxon>
        <taxon>Bacillati</taxon>
        <taxon>Actinomycetota</taxon>
        <taxon>Actinomycetes</taxon>
        <taxon>Mycobacteriales</taxon>
        <taxon>Nocardiaceae</taxon>
        <taxon>Nocardia</taxon>
    </lineage>
</organism>
<dbReference type="EMBL" id="QQBC01000003">
    <property type="protein sequence ID" value="RDI67373.1"/>
    <property type="molecule type" value="Genomic_DNA"/>
</dbReference>
<sequence length="268" mass="29477">MSTPASVHIHLPAFDPTLEDTVITEFATRYPHDDWFFLRYWLHGPHLRVRALHPAHLTDLRDAAEKAFATHVCATSGMDQARYEATVGALARAGEGGRSIDPGAVRPPGVVSAQFVPEYDRYGGRERYPAILETFVRSTRIALPTLYNATANTRMNAALHFLLRVLAERTAEFGPAAAHALATAGRQFWQRREAATPPPIPEVLVASAGRTYRALLRDGATDPQFPPESEPAVAISIIHMHNNRLGCGGRPETILFRLAEAVTETEDP</sequence>
<comment type="caution">
    <text evidence="2">The sequence shown here is derived from an EMBL/GenBank/DDBJ whole genome shotgun (WGS) entry which is preliminary data.</text>
</comment>
<dbReference type="Proteomes" id="UP000254869">
    <property type="component" value="Unassembled WGS sequence"/>
</dbReference>
<evidence type="ECO:0000313" key="3">
    <source>
        <dbReference type="Proteomes" id="UP000254869"/>
    </source>
</evidence>